<accession>A0ABZ0GP57</accession>
<evidence type="ECO:0000256" key="2">
    <source>
        <dbReference type="ARBA" id="ARBA00023043"/>
    </source>
</evidence>
<evidence type="ECO:0000313" key="4">
    <source>
        <dbReference type="EMBL" id="WOH37674.1"/>
    </source>
</evidence>
<protein>
    <submittedName>
        <fullName evidence="4">Ankyrin repeat domain-containing protein</fullName>
    </submittedName>
</protein>
<evidence type="ECO:0000256" key="3">
    <source>
        <dbReference type="PROSITE-ProRule" id="PRU00023"/>
    </source>
</evidence>
<keyword evidence="5" id="KW-1185">Reference proteome</keyword>
<proteinExistence type="predicted"/>
<dbReference type="PROSITE" id="PS50297">
    <property type="entry name" value="ANK_REP_REGION"/>
    <property type="match status" value="1"/>
</dbReference>
<evidence type="ECO:0000313" key="5">
    <source>
        <dbReference type="Proteomes" id="UP001301442"/>
    </source>
</evidence>
<keyword evidence="1" id="KW-0677">Repeat</keyword>
<name>A0ABZ0GP57_9GAMM</name>
<keyword evidence="2 3" id="KW-0040">ANK repeat</keyword>
<dbReference type="EMBL" id="CP136600">
    <property type="protein sequence ID" value="WOH37674.1"/>
    <property type="molecule type" value="Genomic_DNA"/>
</dbReference>
<reference evidence="4 5" key="1">
    <citation type="submission" date="2023-09" db="EMBL/GenBank/DDBJ databases">
        <authorList>
            <person name="Qi X."/>
        </authorList>
    </citation>
    <scope>NUCLEOTIDE SEQUENCE [LARGE SCALE GENOMIC DNA]</scope>
    <source>
        <strain evidence="4 5">S1-1</strain>
    </source>
</reference>
<dbReference type="Pfam" id="PF12796">
    <property type="entry name" value="Ank_2"/>
    <property type="match status" value="1"/>
</dbReference>
<dbReference type="PANTHER" id="PTHR24188">
    <property type="entry name" value="ANKYRIN REPEAT PROTEIN"/>
    <property type="match status" value="1"/>
</dbReference>
<evidence type="ECO:0000256" key="1">
    <source>
        <dbReference type="ARBA" id="ARBA00022737"/>
    </source>
</evidence>
<dbReference type="InterPro" id="IPR002110">
    <property type="entry name" value="Ankyrin_rpt"/>
</dbReference>
<sequence>MRSLPILKPNSPEQNIELIRCSISGNLSGVQNAINNGSDINIVDANGISALIAASMAGHLDIVKFLVSNGADVTLKDQLGYDAYHSAMFYGDFKGAKTEPFNTIMSVVKYI</sequence>
<dbReference type="Gene3D" id="1.25.40.20">
    <property type="entry name" value="Ankyrin repeat-containing domain"/>
    <property type="match status" value="1"/>
</dbReference>
<dbReference type="PROSITE" id="PS50088">
    <property type="entry name" value="ANK_REPEAT"/>
    <property type="match status" value="1"/>
</dbReference>
<dbReference type="SMART" id="SM00248">
    <property type="entry name" value="ANK"/>
    <property type="match status" value="2"/>
</dbReference>
<dbReference type="RefSeq" id="WP_348396452.1">
    <property type="nucleotide sequence ID" value="NZ_CP136600.1"/>
</dbReference>
<dbReference type="SUPFAM" id="SSF48403">
    <property type="entry name" value="Ankyrin repeat"/>
    <property type="match status" value="1"/>
</dbReference>
<dbReference type="Proteomes" id="UP001301442">
    <property type="component" value="Chromosome"/>
</dbReference>
<feature type="repeat" description="ANK" evidence="3">
    <location>
        <begin position="46"/>
        <end position="78"/>
    </location>
</feature>
<gene>
    <name evidence="4" type="ORF">RI844_00070</name>
</gene>
<dbReference type="InterPro" id="IPR036770">
    <property type="entry name" value="Ankyrin_rpt-contain_sf"/>
</dbReference>
<organism evidence="4 5">
    <name type="scientific">Thalassotalea fonticola</name>
    <dbReference type="NCBI Taxonomy" id="3065649"/>
    <lineage>
        <taxon>Bacteria</taxon>
        <taxon>Pseudomonadati</taxon>
        <taxon>Pseudomonadota</taxon>
        <taxon>Gammaproteobacteria</taxon>
        <taxon>Alteromonadales</taxon>
        <taxon>Colwelliaceae</taxon>
        <taxon>Thalassotalea</taxon>
    </lineage>
</organism>
<dbReference type="PANTHER" id="PTHR24188:SF29">
    <property type="entry name" value="GH09064P"/>
    <property type="match status" value="1"/>
</dbReference>